<dbReference type="AlphaFoldDB" id="A0AAU8DSR1"/>
<sequence>MAADITPIQLGLTEGNVLTLWAPRWVEDGEDWEAFLGHEEHLYVFADAAHLAAFIRASDEHDLVDHPEWETAVTALADELVPDEDHRFDIVGVPELVAEPADLWTLAELADTVAILRSLAEVCDLPAIEEVLDASDGFSMLGMGERAFMGRTGEKLWDEIGAVVSEKWDQVVEALDGVVATPEVDAEELDIAQRELAAVQVVARPDDAVDDEDEDEADRDPALAFWDQIGIDPIRLTVGQRTGWTLRCYLDDEPVLLSHVGRVLVFSSPEELAGYVQDRSQNNSMVELGVYAEIQDALDEGTATVVAGLENTYELDEVADGLLTGPGGIAPKKLALAVELLDDAAAARGDEETTEALGSSSPLGALISVILRPDPDRMPPSPPFEDESAAFTVLVDRFSGTLDWDNKDDSESFPEARALTEDDL</sequence>
<name>A0AAU8DSR1_9ACTN</name>
<gene>
    <name evidence="2" type="ORF">ABLG96_07005</name>
</gene>
<feature type="region of interest" description="Disordered" evidence="1">
    <location>
        <begin position="404"/>
        <end position="424"/>
    </location>
</feature>
<dbReference type="EMBL" id="CP159218">
    <property type="protein sequence ID" value="XCG65042.1"/>
    <property type="molecule type" value="Genomic_DNA"/>
</dbReference>
<dbReference type="RefSeq" id="WP_353650653.1">
    <property type="nucleotide sequence ID" value="NZ_CP159218.1"/>
</dbReference>
<accession>A0AAU8DSR1</accession>
<evidence type="ECO:0000313" key="2">
    <source>
        <dbReference type="EMBL" id="XCG65042.1"/>
    </source>
</evidence>
<reference evidence="2" key="1">
    <citation type="submission" date="2024-05" db="EMBL/GenBank/DDBJ databases">
        <authorList>
            <person name="Cai S.Y."/>
            <person name="Jin L.M."/>
            <person name="Li H.R."/>
        </authorList>
    </citation>
    <scope>NUCLEOTIDE SEQUENCE</scope>
    <source>
        <strain evidence="2">A5-74</strain>
    </source>
</reference>
<protein>
    <submittedName>
        <fullName evidence="2">Primosomal protein</fullName>
    </submittedName>
</protein>
<proteinExistence type="predicted"/>
<organism evidence="2">
    <name type="scientific">Nakamurella sp. A5-74</name>
    <dbReference type="NCBI Taxonomy" id="3158264"/>
    <lineage>
        <taxon>Bacteria</taxon>
        <taxon>Bacillati</taxon>
        <taxon>Actinomycetota</taxon>
        <taxon>Actinomycetes</taxon>
        <taxon>Nakamurellales</taxon>
        <taxon>Nakamurellaceae</taxon>
        <taxon>Nakamurella</taxon>
    </lineage>
</organism>
<evidence type="ECO:0000256" key="1">
    <source>
        <dbReference type="SAM" id="MobiDB-lite"/>
    </source>
</evidence>